<feature type="transmembrane region" description="Helical" evidence="8">
    <location>
        <begin position="186"/>
        <end position="205"/>
    </location>
</feature>
<evidence type="ECO:0000256" key="6">
    <source>
        <dbReference type="ARBA" id="ARBA00022989"/>
    </source>
</evidence>
<dbReference type="InterPro" id="IPR003593">
    <property type="entry name" value="AAA+_ATPase"/>
</dbReference>
<comment type="subcellular location">
    <subcellularLocation>
        <location evidence="1">Mitochondrion membrane</location>
        <topology evidence="1">Multi-pass membrane protein</topology>
    </subcellularLocation>
</comment>
<evidence type="ECO:0000259" key="10">
    <source>
        <dbReference type="PROSITE" id="PS50929"/>
    </source>
</evidence>
<dbReference type="PROSITE" id="PS50893">
    <property type="entry name" value="ABC_TRANSPORTER_2"/>
    <property type="match status" value="1"/>
</dbReference>
<evidence type="ECO:0000313" key="11">
    <source>
        <dbReference type="EMBL" id="VAW57201.1"/>
    </source>
</evidence>
<dbReference type="InterPro" id="IPR039421">
    <property type="entry name" value="Type_1_exporter"/>
</dbReference>
<evidence type="ECO:0000259" key="9">
    <source>
        <dbReference type="PROSITE" id="PS50893"/>
    </source>
</evidence>
<dbReference type="EMBL" id="UOFF01000353">
    <property type="protein sequence ID" value="VAW57201.1"/>
    <property type="molecule type" value="Genomic_DNA"/>
</dbReference>
<feature type="domain" description="ABC transporter" evidence="9">
    <location>
        <begin position="363"/>
        <end position="597"/>
    </location>
</feature>
<dbReference type="FunFam" id="3.40.50.300:FF:000186">
    <property type="entry name" value="ATP-binding cassette sub-family B member 7, mitochondrial"/>
    <property type="match status" value="1"/>
</dbReference>
<protein>
    <submittedName>
        <fullName evidence="11">Efflux ABC transporter, permease/ATP-binding protein mlr7818</fullName>
    </submittedName>
</protein>
<dbReference type="PROSITE" id="PS00211">
    <property type="entry name" value="ABC_TRANSPORTER_1"/>
    <property type="match status" value="1"/>
</dbReference>
<sequence>MQSNYRPTEAPHSERKDLINLKRMLPFLWSYKGRVLFALGSLMVAKMATVSIPLLLKDIVDTLDVTIKAGAAIPEQVPVEFPLMLLMGYGALRLTNVLFNELRDAVFCRVRYRAMRDISKKVVTHLYDLSLSFHLERKTGGITRDLDRGARSLAAILNYLTFNIIPTLTEFVLVAVILFSQYDAEFALITFGTVAIYLFYTMALTEWRMHFRHEMNALDSEANSRAIDGLINYETVKYFNNEVYEVNRYNDTLEKWENSAVKSTSSMSLLNFGQGSIIAIGVTLVMISAAKGVAAGDLTIGDLVLVNAMMLQLFIPLGFLGIIYRSMKHSLADMDLMFKLLDSKLNIQDVDNAKDLVIKDANIKFKNVNFFYNKERQILHDVSFDIPSGHKVAVVGPSGAGKSTLARLLFRFYDTDQGEIQIDEQNIHGVNQASLRKRIGIVPQDTVLFNESVFHNIQYAQPGASLGEVRHAAKIANIDEFIESLPKGYDTMVGERGLKLSGGEKQRIAIARVILKNPKILIFDEATSSLDSHSEQIILKSLKDVAAEHTTLVIAHRLSTIVDANNIIVLDKGRIVEQGSHQQLLNQKGLYASLWAMQQDEVLK</sequence>
<feature type="transmembrane region" description="Helical" evidence="8">
    <location>
        <begin position="303"/>
        <end position="324"/>
    </location>
</feature>
<evidence type="ECO:0000256" key="2">
    <source>
        <dbReference type="ARBA" id="ARBA00022448"/>
    </source>
</evidence>
<keyword evidence="2" id="KW-0813">Transport</keyword>
<dbReference type="InterPro" id="IPR027417">
    <property type="entry name" value="P-loop_NTPase"/>
</dbReference>
<keyword evidence="7 8" id="KW-0472">Membrane</keyword>
<dbReference type="CDD" id="cd18582">
    <property type="entry name" value="ABC_6TM_ATM1_ABCB7"/>
    <property type="match status" value="1"/>
</dbReference>
<evidence type="ECO:0000256" key="1">
    <source>
        <dbReference type="ARBA" id="ARBA00004225"/>
    </source>
</evidence>
<dbReference type="SMART" id="SM00382">
    <property type="entry name" value="AAA"/>
    <property type="match status" value="1"/>
</dbReference>
<dbReference type="GO" id="GO:0140359">
    <property type="term" value="F:ABC-type transporter activity"/>
    <property type="evidence" value="ECO:0007669"/>
    <property type="project" value="InterPro"/>
</dbReference>
<dbReference type="InterPro" id="IPR011527">
    <property type="entry name" value="ABC1_TM_dom"/>
</dbReference>
<feature type="transmembrane region" description="Helical" evidence="8">
    <location>
        <begin position="156"/>
        <end position="180"/>
    </location>
</feature>
<dbReference type="AlphaFoldDB" id="A0A3B0WPF0"/>
<dbReference type="InterPro" id="IPR003439">
    <property type="entry name" value="ABC_transporter-like_ATP-bd"/>
</dbReference>
<evidence type="ECO:0000256" key="4">
    <source>
        <dbReference type="ARBA" id="ARBA00022741"/>
    </source>
</evidence>
<dbReference type="SUPFAM" id="SSF52540">
    <property type="entry name" value="P-loop containing nucleoside triphosphate hydrolases"/>
    <property type="match status" value="1"/>
</dbReference>
<keyword evidence="5 11" id="KW-0067">ATP-binding</keyword>
<dbReference type="Gene3D" id="3.40.50.300">
    <property type="entry name" value="P-loop containing nucleotide triphosphate hydrolases"/>
    <property type="match status" value="1"/>
</dbReference>
<dbReference type="InterPro" id="IPR036640">
    <property type="entry name" value="ABC1_TM_sf"/>
</dbReference>
<dbReference type="GO" id="GO:0005743">
    <property type="term" value="C:mitochondrial inner membrane"/>
    <property type="evidence" value="ECO:0007669"/>
    <property type="project" value="TreeGrafter"/>
</dbReference>
<dbReference type="PROSITE" id="PS50929">
    <property type="entry name" value="ABC_TM1F"/>
    <property type="match status" value="1"/>
</dbReference>
<dbReference type="Gene3D" id="1.20.1560.10">
    <property type="entry name" value="ABC transporter type 1, transmembrane domain"/>
    <property type="match status" value="1"/>
</dbReference>
<evidence type="ECO:0000256" key="7">
    <source>
        <dbReference type="ARBA" id="ARBA00023136"/>
    </source>
</evidence>
<name>A0A3B0WPF0_9ZZZZ</name>
<evidence type="ECO:0000256" key="8">
    <source>
        <dbReference type="SAM" id="Phobius"/>
    </source>
</evidence>
<organism evidence="11">
    <name type="scientific">hydrothermal vent metagenome</name>
    <dbReference type="NCBI Taxonomy" id="652676"/>
    <lineage>
        <taxon>unclassified sequences</taxon>
        <taxon>metagenomes</taxon>
        <taxon>ecological metagenomes</taxon>
    </lineage>
</organism>
<accession>A0A3B0WPF0</accession>
<dbReference type="PANTHER" id="PTHR24221">
    <property type="entry name" value="ATP-BINDING CASSETTE SUB-FAMILY B"/>
    <property type="match status" value="1"/>
</dbReference>
<dbReference type="GO" id="GO:0005524">
    <property type="term" value="F:ATP binding"/>
    <property type="evidence" value="ECO:0007669"/>
    <property type="project" value="UniProtKB-KW"/>
</dbReference>
<evidence type="ECO:0000256" key="3">
    <source>
        <dbReference type="ARBA" id="ARBA00022692"/>
    </source>
</evidence>
<keyword evidence="4" id="KW-0547">Nucleotide-binding</keyword>
<dbReference type="Pfam" id="PF00005">
    <property type="entry name" value="ABC_tran"/>
    <property type="match status" value="1"/>
</dbReference>
<keyword evidence="6 8" id="KW-1133">Transmembrane helix</keyword>
<dbReference type="PANTHER" id="PTHR24221:SF402">
    <property type="entry name" value="IRON-SULFUR CLUSTERS TRANSPORTER ABCB7, MITOCHONDRIAL"/>
    <property type="match status" value="1"/>
</dbReference>
<reference evidence="11" key="1">
    <citation type="submission" date="2018-06" db="EMBL/GenBank/DDBJ databases">
        <authorList>
            <person name="Zhirakovskaya E."/>
        </authorList>
    </citation>
    <scope>NUCLEOTIDE SEQUENCE</scope>
</reference>
<gene>
    <name evidence="11" type="ORF">MNBD_GAMMA07-2263</name>
</gene>
<proteinExistence type="predicted"/>
<dbReference type="GO" id="GO:0006879">
    <property type="term" value="P:intracellular iron ion homeostasis"/>
    <property type="evidence" value="ECO:0007669"/>
    <property type="project" value="TreeGrafter"/>
</dbReference>
<feature type="transmembrane region" description="Helical" evidence="8">
    <location>
        <begin position="269"/>
        <end position="291"/>
    </location>
</feature>
<feature type="transmembrane region" description="Helical" evidence="8">
    <location>
        <begin position="35"/>
        <end position="56"/>
    </location>
</feature>
<evidence type="ECO:0000256" key="5">
    <source>
        <dbReference type="ARBA" id="ARBA00022840"/>
    </source>
</evidence>
<feature type="domain" description="ABC transmembrane type-1" evidence="10">
    <location>
        <begin position="36"/>
        <end position="329"/>
    </location>
</feature>
<dbReference type="Pfam" id="PF00664">
    <property type="entry name" value="ABC_membrane"/>
    <property type="match status" value="1"/>
</dbReference>
<dbReference type="GO" id="GO:0016887">
    <property type="term" value="F:ATP hydrolysis activity"/>
    <property type="evidence" value="ECO:0007669"/>
    <property type="project" value="InterPro"/>
</dbReference>
<dbReference type="InterPro" id="IPR017871">
    <property type="entry name" value="ABC_transporter-like_CS"/>
</dbReference>
<dbReference type="SUPFAM" id="SSF90123">
    <property type="entry name" value="ABC transporter transmembrane region"/>
    <property type="match status" value="1"/>
</dbReference>
<keyword evidence="3 8" id="KW-0812">Transmembrane</keyword>